<dbReference type="Gene3D" id="3.30.300.30">
    <property type="match status" value="2"/>
</dbReference>
<dbReference type="FunFam" id="3.30.300.30:FF:000010">
    <property type="entry name" value="Enterobactin synthetase component F"/>
    <property type="match status" value="1"/>
</dbReference>
<dbReference type="InterPro" id="IPR000873">
    <property type="entry name" value="AMP-dep_synth/lig_dom"/>
</dbReference>
<dbReference type="PROSITE" id="PS00012">
    <property type="entry name" value="PHOSPHOPANTETHEINE"/>
    <property type="match status" value="2"/>
</dbReference>
<dbReference type="InterPro" id="IPR042099">
    <property type="entry name" value="ANL_N_sf"/>
</dbReference>
<proteinExistence type="inferred from homology"/>
<dbReference type="InterPro" id="IPR036736">
    <property type="entry name" value="ACP-like_sf"/>
</dbReference>
<dbReference type="GO" id="GO:0044550">
    <property type="term" value="P:secondary metabolite biosynthetic process"/>
    <property type="evidence" value="ECO:0007669"/>
    <property type="project" value="UniProtKB-ARBA"/>
</dbReference>
<dbReference type="GO" id="GO:0008610">
    <property type="term" value="P:lipid biosynthetic process"/>
    <property type="evidence" value="ECO:0007669"/>
    <property type="project" value="UniProtKB-ARBA"/>
</dbReference>
<evidence type="ECO:0000313" key="8">
    <source>
        <dbReference type="Proteomes" id="UP000629098"/>
    </source>
</evidence>
<dbReference type="Gene3D" id="3.30.559.10">
    <property type="entry name" value="Chloramphenicol acetyltransferase-like domain"/>
    <property type="match status" value="1"/>
</dbReference>
<feature type="domain" description="Carrier" evidence="6">
    <location>
        <begin position="1601"/>
        <end position="1676"/>
    </location>
</feature>
<dbReference type="CDD" id="cd05926">
    <property type="entry name" value="FACL_fum10p_like"/>
    <property type="match status" value="1"/>
</dbReference>
<dbReference type="FunFam" id="1.10.1200.10:FF:000005">
    <property type="entry name" value="Nonribosomal peptide synthetase 1"/>
    <property type="match status" value="1"/>
</dbReference>
<dbReference type="GO" id="GO:0072330">
    <property type="term" value="P:monocarboxylic acid biosynthetic process"/>
    <property type="evidence" value="ECO:0007669"/>
    <property type="project" value="UniProtKB-ARBA"/>
</dbReference>
<evidence type="ECO:0000259" key="6">
    <source>
        <dbReference type="PROSITE" id="PS50075"/>
    </source>
</evidence>
<dbReference type="SUPFAM" id="SSF52777">
    <property type="entry name" value="CoA-dependent acyltransferases"/>
    <property type="match status" value="2"/>
</dbReference>
<reference evidence="7" key="1">
    <citation type="submission" date="2020-09" db="EMBL/GenBank/DDBJ databases">
        <title>Iningainema tapete sp. nov. (Scytonemataceae, Cyanobacteria) from greenhouses in central Florida (USA) produces two types of nodularin with biosynthetic potential for microcystin-LR and anabaenopeptins.</title>
        <authorList>
            <person name="Berthold D.E."/>
            <person name="Lefler F.W."/>
            <person name="Huang I.-S."/>
            <person name="Abdulla H."/>
            <person name="Zimba P.V."/>
            <person name="Laughinghouse H.D. IV."/>
        </authorList>
    </citation>
    <scope>NUCLEOTIDE SEQUENCE</scope>
    <source>
        <strain evidence="7">BLCCT55</strain>
    </source>
</reference>
<dbReference type="FunFam" id="1.10.1200.10:FF:000016">
    <property type="entry name" value="Non-ribosomal peptide synthase"/>
    <property type="match status" value="1"/>
</dbReference>
<evidence type="ECO:0000313" key="7">
    <source>
        <dbReference type="EMBL" id="MBD2771550.1"/>
    </source>
</evidence>
<dbReference type="Gene3D" id="3.40.50.12780">
    <property type="entry name" value="N-terminal domain of ligase-like"/>
    <property type="match status" value="1"/>
</dbReference>
<dbReference type="Pfam" id="PF00550">
    <property type="entry name" value="PP-binding"/>
    <property type="match status" value="2"/>
</dbReference>
<accession>A0A8J6XEZ9</accession>
<dbReference type="SMART" id="SM00823">
    <property type="entry name" value="PKS_PP"/>
    <property type="match status" value="2"/>
</dbReference>
<dbReference type="Gene3D" id="3.40.50.1820">
    <property type="entry name" value="alpha/beta hydrolase"/>
    <property type="match status" value="1"/>
</dbReference>
<comment type="caution">
    <text evidence="7">The sequence shown here is derived from an EMBL/GenBank/DDBJ whole genome shotgun (WGS) entry which is preliminary data.</text>
</comment>
<dbReference type="GO" id="GO:0031177">
    <property type="term" value="F:phosphopantetheine binding"/>
    <property type="evidence" value="ECO:0007669"/>
    <property type="project" value="InterPro"/>
</dbReference>
<dbReference type="NCBIfam" id="TIGR01733">
    <property type="entry name" value="AA-adenyl-dom"/>
    <property type="match status" value="1"/>
</dbReference>
<name>A0A8J6XEZ9_9CYAN</name>
<dbReference type="RefSeq" id="WP_190825839.1">
    <property type="nucleotide sequence ID" value="NZ_CAWPPI010000025.1"/>
</dbReference>
<dbReference type="InterPro" id="IPR029058">
    <property type="entry name" value="AB_hydrolase_fold"/>
</dbReference>
<dbReference type="SUPFAM" id="SSF56801">
    <property type="entry name" value="Acetyl-CoA synthetase-like"/>
    <property type="match status" value="2"/>
</dbReference>
<keyword evidence="4" id="KW-0597">Phosphoprotein</keyword>
<dbReference type="InterPro" id="IPR023213">
    <property type="entry name" value="CAT-like_dom_sf"/>
</dbReference>
<dbReference type="FunFam" id="3.40.50.980:FF:000001">
    <property type="entry name" value="Non-ribosomal peptide synthetase"/>
    <property type="match status" value="1"/>
</dbReference>
<feature type="domain" description="Carrier" evidence="6">
    <location>
        <begin position="532"/>
        <end position="607"/>
    </location>
</feature>
<keyword evidence="3" id="KW-0596">Phosphopantetheine</keyword>
<dbReference type="InterPro" id="IPR020845">
    <property type="entry name" value="AMP-binding_CS"/>
</dbReference>
<dbReference type="CDD" id="cd05930">
    <property type="entry name" value="A_NRPS"/>
    <property type="match status" value="1"/>
</dbReference>
<dbReference type="GO" id="GO:0005829">
    <property type="term" value="C:cytosol"/>
    <property type="evidence" value="ECO:0007669"/>
    <property type="project" value="TreeGrafter"/>
</dbReference>
<dbReference type="PANTHER" id="PTHR45527">
    <property type="entry name" value="NONRIBOSOMAL PEPTIDE SYNTHETASE"/>
    <property type="match status" value="1"/>
</dbReference>
<evidence type="ECO:0000256" key="5">
    <source>
        <dbReference type="ARBA" id="ARBA00022598"/>
    </source>
</evidence>
<dbReference type="InterPro" id="IPR009081">
    <property type="entry name" value="PP-bd_ACP"/>
</dbReference>
<dbReference type="SUPFAM" id="SSF47336">
    <property type="entry name" value="ACP-like"/>
    <property type="match status" value="2"/>
</dbReference>
<dbReference type="Gene3D" id="2.30.38.10">
    <property type="entry name" value="Luciferase, Domain 3"/>
    <property type="match status" value="1"/>
</dbReference>
<evidence type="ECO:0000256" key="4">
    <source>
        <dbReference type="ARBA" id="ARBA00022553"/>
    </source>
</evidence>
<evidence type="ECO:0000256" key="2">
    <source>
        <dbReference type="ARBA" id="ARBA00006432"/>
    </source>
</evidence>
<dbReference type="InterPro" id="IPR001242">
    <property type="entry name" value="Condensation_dom"/>
</dbReference>
<dbReference type="Pfam" id="PF13193">
    <property type="entry name" value="AMP-binding_C"/>
    <property type="match status" value="2"/>
</dbReference>
<dbReference type="InterPro" id="IPR006162">
    <property type="entry name" value="Ppantetheine_attach_site"/>
</dbReference>
<comment type="similarity">
    <text evidence="2">Belongs to the ATP-dependent AMP-binding enzyme family.</text>
</comment>
<keyword evidence="8" id="KW-1185">Reference proteome</keyword>
<comment type="cofactor">
    <cofactor evidence="1">
        <name>pantetheine 4'-phosphate</name>
        <dbReference type="ChEBI" id="CHEBI:47942"/>
    </cofactor>
</comment>
<dbReference type="FunFam" id="2.30.38.10:FF:000001">
    <property type="entry name" value="Non-ribosomal peptide synthetase PvdI"/>
    <property type="match status" value="1"/>
</dbReference>
<dbReference type="Gene3D" id="3.30.559.30">
    <property type="entry name" value="Nonribosomal peptide synthetase, condensation domain"/>
    <property type="match status" value="1"/>
</dbReference>
<dbReference type="EMBL" id="JACXAE010000025">
    <property type="protein sequence ID" value="MBD2771550.1"/>
    <property type="molecule type" value="Genomic_DNA"/>
</dbReference>
<dbReference type="PANTHER" id="PTHR45527:SF14">
    <property type="entry name" value="PLIPASTATIN SYNTHASE SUBUNIT B"/>
    <property type="match status" value="1"/>
</dbReference>
<dbReference type="InterPro" id="IPR045851">
    <property type="entry name" value="AMP-bd_C_sf"/>
</dbReference>
<protein>
    <submittedName>
        <fullName evidence="7">Amino acid adenylation domain-containing protein</fullName>
    </submittedName>
</protein>
<dbReference type="Pfam" id="PF00668">
    <property type="entry name" value="Condensation"/>
    <property type="match status" value="1"/>
</dbReference>
<evidence type="ECO:0000256" key="1">
    <source>
        <dbReference type="ARBA" id="ARBA00001957"/>
    </source>
</evidence>
<dbReference type="CDD" id="cd19531">
    <property type="entry name" value="LCL_NRPS-like"/>
    <property type="match status" value="1"/>
</dbReference>
<dbReference type="GO" id="GO:0016874">
    <property type="term" value="F:ligase activity"/>
    <property type="evidence" value="ECO:0007669"/>
    <property type="project" value="UniProtKB-KW"/>
</dbReference>
<dbReference type="Proteomes" id="UP000629098">
    <property type="component" value="Unassembled WGS sequence"/>
</dbReference>
<dbReference type="Pfam" id="PF00501">
    <property type="entry name" value="AMP-binding"/>
    <property type="match status" value="2"/>
</dbReference>
<dbReference type="PROSITE" id="PS00455">
    <property type="entry name" value="AMP_BINDING"/>
    <property type="match status" value="2"/>
</dbReference>
<dbReference type="InterPro" id="IPR020806">
    <property type="entry name" value="PKS_PP-bd"/>
</dbReference>
<keyword evidence="5" id="KW-0436">Ligase</keyword>
<dbReference type="Gene3D" id="3.40.50.980">
    <property type="match status" value="2"/>
</dbReference>
<organism evidence="7 8">
    <name type="scientific">Iningainema tapete BLCC-T55</name>
    <dbReference type="NCBI Taxonomy" id="2748662"/>
    <lineage>
        <taxon>Bacteria</taxon>
        <taxon>Bacillati</taxon>
        <taxon>Cyanobacteriota</taxon>
        <taxon>Cyanophyceae</taxon>
        <taxon>Nostocales</taxon>
        <taxon>Scytonemataceae</taxon>
        <taxon>Iningainema tapete</taxon>
    </lineage>
</organism>
<dbReference type="InterPro" id="IPR010071">
    <property type="entry name" value="AA_adenyl_dom"/>
</dbReference>
<evidence type="ECO:0000256" key="3">
    <source>
        <dbReference type="ARBA" id="ARBA00022450"/>
    </source>
</evidence>
<dbReference type="InterPro" id="IPR025110">
    <property type="entry name" value="AMP-bd_C"/>
</dbReference>
<dbReference type="GO" id="GO:0043041">
    <property type="term" value="P:amino acid activation for nonribosomal peptide biosynthetic process"/>
    <property type="evidence" value="ECO:0007669"/>
    <property type="project" value="TreeGrafter"/>
</dbReference>
<dbReference type="Gene3D" id="1.10.1200.10">
    <property type="entry name" value="ACP-like"/>
    <property type="match status" value="1"/>
</dbReference>
<dbReference type="FunFam" id="3.30.559.10:FF:000012">
    <property type="entry name" value="Non-ribosomal peptide synthetase"/>
    <property type="match status" value="1"/>
</dbReference>
<sequence length="1699" mass="187896">MNSYKWYPPQGNQPTCIYEWLERLAQTNPDAIAITAPGRAALTYRRLQNQVNDVVAQLHSNGLGRHDRVAIALPNSPEMAVAFLAVASGATCAPLNPAYRANEFDFYLKDLNAKALIVQSGINSQAIAVAQAKGIPIIEISPQLEAEAGIFTLTGSKVNNPISSGFAQANDVALVLHTSGTTSRPKLVPLTHENLCTSAHNIRVALSLSKGDRCLNIMPLFHIHGLIGALLSSLIAGGSVVCTPGFYAPKFFEWVEEFRPTWYTAVPTMHQAILARAHAHRQTISQYPVRFIRSSSASLPHQVMTELTQVFNAPVIEAYGMTEASHQITSNPLPPGERKLGSVGVAAGTEVGIMDEMGNLLAAGEIGEVVITGTNVTLGYENNPSANESAFTMGWFRTGDLGYLDTDGYLFLKGRIKEIINRGGEKISPREVDEVLLDHPAIAQAVTFAAPHTLLGEDVAAAVVLRQGASATELEIKEFAAARLADFKVPRVVLFLDEIPTGATGKLHRIGLAQKLGLTASNPTSPRPIFTPPRTPLEEELAKIWSVVLQVEPVGIHDNFFQLGGDSILATQILNRVREAVQVDLSLLVFFQQPTVANIAINITSLLVEKTQSEEISDLLDIRRIKNRDSAPLSFSQARMYFLDQLEPGNPAYNRPTYVRLKGFLNIAVLEQSLNEIVRRHEILRTTFPVVNGQHVAAIAPTLTLTLPILDLSSLSATEREAEAKRIALQEAQQSFNLSQSPLLKAIILRLSEVEHILLLTMHHIIFDGWSQGVLLQELAQIYEAFSMGKPSPLPELPIQYVDFAHWQRQQLQGEIQQSQLAYWKKQLSGSLPVLDLPKDRPRGAVQTFHGAKLVSVLPKDLSESLQALSQQQEVTLFMTLLAAFKILLHRYTGQDDILVGSPVAGRNRIETEKLIGVLINTLVLRTHVHGKLSFRELLAQVREVALQAYAHQDIPFEKLVEELQPERHLNHTPVFQVMFQFRNFPNEVVEFSGIQIEEFKFDREIAQFDLTLDILHTPVGLACQFEYNSDLFDAVTIKRMSGHFQNLLSAIVENPAATVGELPLLSAAERHQLLVEWNDTAAVYPTDKCIHQLFEQQVELTPDAVAVVFEEQQLTYHQLNTRANQLAHHLLSLGVGPEVLVGICTERSVEMVVGLLGILKAGGAYVPLDPTYPQERLSYMLADSHLLILLTQQHLLKQLSSPHQIQTICLEEDWQNFADYSDDNPCSKTKSDNLAYVIYTSGSTGKPKGTMILHRGMVNYLSWCTKAYNVATGDGSTVNSSIAFDATILSLFSPLLVGRKVVLLPEEGEMEELKAALCSGNKFSLVKFTPTQLEILSHLFTNELVSIQTQAFIIGGEALSEKLISFWRKQAPVTKLINQYGPTETVAGCCCYKVVKQSFPGAYIPIGRPISNTELYILDNNLQPVPIGVPGELHIGGAGLARGYLNRPELTSEKFIANPFSQQEGTRVYKTGDLARYLQDGNIEFLGRIDHQVKIRGYRIELGEIEAVLSQHPVVFQTVVIAREDIVGDKRLVAYIVVKPQQNLPNLSELRSFLKQQLPEYMVPAAFVTLDTIPLTPNGKIDRSALPIPDRVDREQEYIAPRTPTEEIIANTFASVLGVQNVGIHDNFFTLGGHSLLATQVISRLRQTFSVELSLHRLFKEPTVAKLAASIDKILYTVKKLQELTKSNLLEDTEEIEL</sequence>
<dbReference type="PROSITE" id="PS50075">
    <property type="entry name" value="CARRIER"/>
    <property type="match status" value="2"/>
</dbReference>
<dbReference type="FunFam" id="3.40.50.12780:FF:000012">
    <property type="entry name" value="Non-ribosomal peptide synthetase"/>
    <property type="match status" value="1"/>
</dbReference>
<dbReference type="InterPro" id="IPR045310">
    <property type="entry name" value="Pcs60-like"/>
</dbReference>
<gene>
    <name evidence="7" type="ORF">ICL16_05325</name>
</gene>